<dbReference type="EMBL" id="AQQV01000002">
    <property type="protein sequence ID" value="ORE87473.1"/>
    <property type="molecule type" value="Genomic_DNA"/>
</dbReference>
<gene>
    <name evidence="1" type="ORF">ATO7_10537</name>
</gene>
<dbReference type="RefSeq" id="WP_083561702.1">
    <property type="nucleotide sequence ID" value="NZ_AQQV01000002.1"/>
</dbReference>
<reference evidence="1 2" key="1">
    <citation type="submission" date="2013-04" db="EMBL/GenBank/DDBJ databases">
        <title>Oceanococcus atlanticus 22II-S10r2 Genome Sequencing.</title>
        <authorList>
            <person name="Lai Q."/>
            <person name="Li G."/>
            <person name="Shao Z."/>
        </authorList>
    </citation>
    <scope>NUCLEOTIDE SEQUENCE [LARGE SCALE GENOMIC DNA]</scope>
    <source>
        <strain evidence="1 2">22II-S10r2</strain>
    </source>
</reference>
<dbReference type="STRING" id="1317117.ATO7_10537"/>
<keyword evidence="2" id="KW-1185">Reference proteome</keyword>
<sequence length="561" mass="63261">MAKQIFLAVLACSLAACQGGRTATPEHSSTYQPLPLGPDAPFVERVDHDAELDNCVLYIGTMGIPDPLQVDFLPDIGGPLLDLVSPPPADFPEQIYLRTDTETFNRKYQFVLHEGNVWYKHNTAVTGVEDDWTQVYMPNCLAGTLIGISADDDELIAIRKNGDIYGLDNVLKDPLLFNWTSRWGTPVWLGTGYHIQEDYLSWSWTVISNSEDKNWTDTAGNLHRVGDGKVSHIWMLRNGGQRYGYIDPWLAKDESYEACGPLRGRFKGINLNSSGSTLITINRYGDIFTRHYDFDLAGVNEVFFQYAFEDQSEVRNPKIQLPSFEWVQQPKVPGQITHIISIHKVGENMQHRVMRIEGLNQAGETGYWEKEVEEMTTAAWQFVATGNPLRGTLLDNRPGDTSMLDIGDNEDQHFARNLTALPALNPADSLETDADWAAEMTDFNFYCSPTTLRIHTSVDEHMDLTLHVVDVIRQTPRERGLDDNPRKFRGNIEIPDALLAMRDELSPRQRAFIDLYLDGDKFTDVRMSGVSDSITLTPSGRMNGFSWTFERTPNGEAEMAP</sequence>
<dbReference type="Proteomes" id="UP000192342">
    <property type="component" value="Unassembled WGS sequence"/>
</dbReference>
<comment type="caution">
    <text evidence="1">The sequence shown here is derived from an EMBL/GenBank/DDBJ whole genome shotgun (WGS) entry which is preliminary data.</text>
</comment>
<evidence type="ECO:0000313" key="1">
    <source>
        <dbReference type="EMBL" id="ORE87473.1"/>
    </source>
</evidence>
<name>A0A1Y1SFJ9_9GAMM</name>
<accession>A0A1Y1SFJ9</accession>
<evidence type="ECO:0000313" key="2">
    <source>
        <dbReference type="Proteomes" id="UP000192342"/>
    </source>
</evidence>
<dbReference type="PROSITE" id="PS51257">
    <property type="entry name" value="PROKAR_LIPOPROTEIN"/>
    <property type="match status" value="1"/>
</dbReference>
<proteinExistence type="predicted"/>
<dbReference type="AlphaFoldDB" id="A0A1Y1SFJ9"/>
<dbReference type="OrthoDB" id="9058532at2"/>
<organism evidence="1 2">
    <name type="scientific">Oceanococcus atlanticus</name>
    <dbReference type="NCBI Taxonomy" id="1317117"/>
    <lineage>
        <taxon>Bacteria</taxon>
        <taxon>Pseudomonadati</taxon>
        <taxon>Pseudomonadota</taxon>
        <taxon>Gammaproteobacteria</taxon>
        <taxon>Chromatiales</taxon>
        <taxon>Oceanococcaceae</taxon>
        <taxon>Oceanococcus</taxon>
    </lineage>
</organism>
<evidence type="ECO:0008006" key="3">
    <source>
        <dbReference type="Google" id="ProtNLM"/>
    </source>
</evidence>
<protein>
    <recommendedName>
        <fullName evidence="3">Lipoprotein</fullName>
    </recommendedName>
</protein>